<protein>
    <submittedName>
        <fullName evidence="2">Uncharacterized protein</fullName>
    </submittedName>
</protein>
<gene>
    <name evidence="2" type="ORF">OMP40_05885</name>
</gene>
<keyword evidence="1" id="KW-0472">Membrane</keyword>
<sequence length="42" mass="4707">MFSRVDNGRKLLPYTLIALLLAGLYLFAATYLSFGSLGMNFF</sequence>
<evidence type="ECO:0000313" key="2">
    <source>
        <dbReference type="EMBL" id="MDG0808967.1"/>
    </source>
</evidence>
<comment type="caution">
    <text evidence="2">The sequence shown here is derived from an EMBL/GenBank/DDBJ whole genome shotgun (WGS) entry which is preliminary data.</text>
</comment>
<name>A0A9X4KQJ9_9BACL</name>
<dbReference type="AlphaFoldDB" id="A0A9X4KQJ9"/>
<keyword evidence="1" id="KW-1133">Transmembrane helix</keyword>
<evidence type="ECO:0000256" key="1">
    <source>
        <dbReference type="SAM" id="Phobius"/>
    </source>
</evidence>
<proteinExistence type="predicted"/>
<keyword evidence="1" id="KW-0812">Transmembrane</keyword>
<organism evidence="2 3">
    <name type="scientific">Cohnella rhizosphaerae</name>
    <dbReference type="NCBI Taxonomy" id="1457232"/>
    <lineage>
        <taxon>Bacteria</taxon>
        <taxon>Bacillati</taxon>
        <taxon>Bacillota</taxon>
        <taxon>Bacilli</taxon>
        <taxon>Bacillales</taxon>
        <taxon>Paenibacillaceae</taxon>
        <taxon>Cohnella</taxon>
    </lineage>
</organism>
<keyword evidence="3" id="KW-1185">Reference proteome</keyword>
<dbReference type="EMBL" id="JAPDIA010000003">
    <property type="protein sequence ID" value="MDG0808967.1"/>
    <property type="molecule type" value="Genomic_DNA"/>
</dbReference>
<reference evidence="2" key="1">
    <citation type="submission" date="2022-10" db="EMBL/GenBank/DDBJ databases">
        <title>Comparative genomic analysis of Cohnella hashimotonis sp. nov., isolated from the International Space Station.</title>
        <authorList>
            <person name="Simpson A."/>
            <person name="Venkateswaran K."/>
        </authorList>
    </citation>
    <scope>NUCLEOTIDE SEQUENCE</scope>
    <source>
        <strain evidence="2">DSM 28161</strain>
    </source>
</reference>
<dbReference type="RefSeq" id="WP_277529964.1">
    <property type="nucleotide sequence ID" value="NZ_JAPDIA010000003.1"/>
</dbReference>
<dbReference type="Proteomes" id="UP001153404">
    <property type="component" value="Unassembled WGS sequence"/>
</dbReference>
<evidence type="ECO:0000313" key="3">
    <source>
        <dbReference type="Proteomes" id="UP001153404"/>
    </source>
</evidence>
<accession>A0A9X4KQJ9</accession>
<feature type="transmembrane region" description="Helical" evidence="1">
    <location>
        <begin position="12"/>
        <end position="34"/>
    </location>
</feature>